<evidence type="ECO:0000256" key="3">
    <source>
        <dbReference type="ARBA" id="ARBA00022525"/>
    </source>
</evidence>
<dbReference type="PANTHER" id="PTHR11954">
    <property type="entry name" value="D-DOPACHROME DECARBOXYLASE"/>
    <property type="match status" value="1"/>
</dbReference>
<keyword evidence="3" id="KW-0964">Secreted</keyword>
<dbReference type="InterPro" id="IPR014347">
    <property type="entry name" value="Tautomerase/MIF_sf"/>
</dbReference>
<dbReference type="SUPFAM" id="SSF55331">
    <property type="entry name" value="Tautomerase/MIF"/>
    <property type="match status" value="1"/>
</dbReference>
<accession>A0A0E3JMW4</accession>
<organism evidence="12 13">
    <name type="scientific">Clostridium scatologenes</name>
    <dbReference type="NCBI Taxonomy" id="1548"/>
    <lineage>
        <taxon>Bacteria</taxon>
        <taxon>Bacillati</taxon>
        <taxon>Bacillota</taxon>
        <taxon>Clostridia</taxon>
        <taxon>Eubacteriales</taxon>
        <taxon>Clostridiaceae</taxon>
        <taxon>Clostridium</taxon>
    </lineage>
</organism>
<sequence>MPYINSTLTVKLSEEKKEVIKSKMGEIISEIPGKSEEWLMVGFNDNYSLFFRGNKMDKAAFVEVKIFGTAEKKYKEAITFKICELFENELSISKDSVYITFSEVKDWGWNGNMF</sequence>
<dbReference type="KEGG" id="csq:CSCA_1460"/>
<name>A0A0E3JMW4_CLOSL</name>
<evidence type="ECO:0000256" key="4">
    <source>
        <dbReference type="ARBA" id="ARBA00023235"/>
    </source>
</evidence>
<dbReference type="EC" id="5.3.3.12" evidence="7"/>
<dbReference type="Proteomes" id="UP000033115">
    <property type="component" value="Chromosome"/>
</dbReference>
<protein>
    <recommendedName>
        <fullName evidence="11">L-dopachrome isomerase</fullName>
        <ecNumber evidence="8">5.3.2.1</ecNumber>
        <ecNumber evidence="7">5.3.3.12</ecNumber>
    </recommendedName>
    <alternativeName>
        <fullName evidence="9">L-dopachrome tautomerase</fullName>
    </alternativeName>
    <alternativeName>
        <fullName evidence="10">Phenylpyruvate tautomerase</fullName>
    </alternativeName>
</protein>
<evidence type="ECO:0000256" key="7">
    <source>
        <dbReference type="ARBA" id="ARBA00038932"/>
    </source>
</evidence>
<dbReference type="Pfam" id="PF01187">
    <property type="entry name" value="MIF"/>
    <property type="match status" value="1"/>
</dbReference>
<comment type="catalytic activity">
    <reaction evidence="5">
        <text>3-phenylpyruvate = enol-phenylpyruvate</text>
        <dbReference type="Rhea" id="RHEA:17097"/>
        <dbReference type="ChEBI" id="CHEBI:16815"/>
        <dbReference type="ChEBI" id="CHEBI:18005"/>
        <dbReference type="EC" id="5.3.2.1"/>
    </reaction>
</comment>
<keyword evidence="4" id="KW-0413">Isomerase</keyword>
<dbReference type="AlphaFoldDB" id="A0A0E3JMW4"/>
<evidence type="ECO:0000256" key="1">
    <source>
        <dbReference type="ARBA" id="ARBA00004613"/>
    </source>
</evidence>
<dbReference type="PANTHER" id="PTHR11954:SF6">
    <property type="entry name" value="MACROPHAGE MIGRATION INHIBITORY FACTOR"/>
    <property type="match status" value="1"/>
</dbReference>
<dbReference type="EC" id="5.3.2.1" evidence="8"/>
<keyword evidence="2" id="KW-0202">Cytokine</keyword>
<evidence type="ECO:0000256" key="11">
    <source>
        <dbReference type="ARBA" id="ARBA00042730"/>
    </source>
</evidence>
<reference evidence="12 13" key="1">
    <citation type="journal article" date="2015" name="J. Biotechnol.">
        <title>Complete genome sequence of a malodorant-producing acetogen, Clostridium scatologenes ATCC 25775(T).</title>
        <authorList>
            <person name="Zhu Z."/>
            <person name="Guo T."/>
            <person name="Zheng H."/>
            <person name="Song T."/>
            <person name="Ouyang P."/>
            <person name="Xie J."/>
        </authorList>
    </citation>
    <scope>NUCLEOTIDE SEQUENCE [LARGE SCALE GENOMIC DNA]</scope>
    <source>
        <strain evidence="12 13">ATCC 25775</strain>
    </source>
</reference>
<evidence type="ECO:0000313" key="12">
    <source>
        <dbReference type="EMBL" id="AKA68585.1"/>
    </source>
</evidence>
<gene>
    <name evidence="12" type="ORF">CSCA_1460</name>
</gene>
<evidence type="ECO:0000256" key="2">
    <source>
        <dbReference type="ARBA" id="ARBA00022514"/>
    </source>
</evidence>
<evidence type="ECO:0000256" key="9">
    <source>
        <dbReference type="ARBA" id="ARBA00041631"/>
    </source>
</evidence>
<dbReference type="Gene3D" id="3.30.429.10">
    <property type="entry name" value="Macrophage Migration Inhibitory Factor"/>
    <property type="match status" value="1"/>
</dbReference>
<dbReference type="RefSeq" id="WP_029160009.1">
    <property type="nucleotide sequence ID" value="NZ_CP009933.1"/>
</dbReference>
<dbReference type="HOGENOM" id="CLU_129906_0_0_9"/>
<dbReference type="GO" id="GO:0005615">
    <property type="term" value="C:extracellular space"/>
    <property type="evidence" value="ECO:0007669"/>
    <property type="project" value="UniProtKB-KW"/>
</dbReference>
<keyword evidence="13" id="KW-1185">Reference proteome</keyword>
<evidence type="ECO:0000313" key="13">
    <source>
        <dbReference type="Proteomes" id="UP000033115"/>
    </source>
</evidence>
<comment type="catalytic activity">
    <reaction evidence="6">
        <text>L-dopachrome = 5,6-dihydroxyindole-2-carboxylate</text>
        <dbReference type="Rhea" id="RHEA:13041"/>
        <dbReference type="ChEBI" id="CHEBI:16875"/>
        <dbReference type="ChEBI" id="CHEBI:57509"/>
        <dbReference type="EC" id="5.3.3.12"/>
    </reaction>
</comment>
<dbReference type="GO" id="GO:0050178">
    <property type="term" value="F:phenylpyruvate tautomerase activity"/>
    <property type="evidence" value="ECO:0007669"/>
    <property type="project" value="UniProtKB-EC"/>
</dbReference>
<evidence type="ECO:0000256" key="6">
    <source>
        <dbReference type="ARBA" id="ARBA00036823"/>
    </source>
</evidence>
<dbReference type="STRING" id="1548.CSCA_1460"/>
<dbReference type="InterPro" id="IPR001398">
    <property type="entry name" value="Macrophage_inhib_fac"/>
</dbReference>
<evidence type="ECO:0000256" key="5">
    <source>
        <dbReference type="ARBA" id="ARBA00036735"/>
    </source>
</evidence>
<evidence type="ECO:0000256" key="8">
    <source>
        <dbReference type="ARBA" id="ARBA00039086"/>
    </source>
</evidence>
<dbReference type="GO" id="GO:0005125">
    <property type="term" value="F:cytokine activity"/>
    <property type="evidence" value="ECO:0007669"/>
    <property type="project" value="UniProtKB-KW"/>
</dbReference>
<evidence type="ECO:0000256" key="10">
    <source>
        <dbReference type="ARBA" id="ARBA00041912"/>
    </source>
</evidence>
<dbReference type="GO" id="GO:0004167">
    <property type="term" value="F:dopachrome isomerase activity"/>
    <property type="evidence" value="ECO:0007669"/>
    <property type="project" value="UniProtKB-EC"/>
</dbReference>
<comment type="subcellular location">
    <subcellularLocation>
        <location evidence="1">Secreted</location>
    </subcellularLocation>
</comment>
<proteinExistence type="predicted"/>
<dbReference type="EMBL" id="CP009933">
    <property type="protein sequence ID" value="AKA68585.1"/>
    <property type="molecule type" value="Genomic_DNA"/>
</dbReference>